<evidence type="ECO:0000256" key="9">
    <source>
        <dbReference type="ARBA" id="ARBA00023326"/>
    </source>
</evidence>
<dbReference type="EMBL" id="BOMS01000158">
    <property type="protein sequence ID" value="GIE72843.1"/>
    <property type="molecule type" value="Genomic_DNA"/>
</dbReference>
<dbReference type="Pfam" id="PF07504">
    <property type="entry name" value="FTP"/>
    <property type="match status" value="1"/>
</dbReference>
<dbReference type="Pfam" id="PF01447">
    <property type="entry name" value="Peptidase_M4"/>
    <property type="match status" value="1"/>
</dbReference>
<evidence type="ECO:0000313" key="12">
    <source>
        <dbReference type="EMBL" id="GIE72843.1"/>
    </source>
</evidence>
<dbReference type="InterPro" id="IPR023612">
    <property type="entry name" value="Peptidase_M4"/>
</dbReference>
<comment type="caution">
    <text evidence="12">The sequence shown here is derived from an EMBL/GenBank/DDBJ whole genome shotgun (WGS) entry which is preliminary data.</text>
</comment>
<dbReference type="SMART" id="SM00060">
    <property type="entry name" value="FN3"/>
    <property type="match status" value="1"/>
</dbReference>
<organism evidence="12 13">
    <name type="scientific">Actinoplanes palleronii</name>
    <dbReference type="NCBI Taxonomy" id="113570"/>
    <lineage>
        <taxon>Bacteria</taxon>
        <taxon>Bacillati</taxon>
        <taxon>Actinomycetota</taxon>
        <taxon>Actinomycetes</taxon>
        <taxon>Micromonosporales</taxon>
        <taxon>Micromonosporaceae</taxon>
        <taxon>Actinoplanes</taxon>
    </lineage>
</organism>
<reference evidence="12 13" key="1">
    <citation type="submission" date="2021-01" db="EMBL/GenBank/DDBJ databases">
        <title>Whole genome shotgun sequence of Actinoplanes palleronii NBRC 14916.</title>
        <authorList>
            <person name="Komaki H."/>
            <person name="Tamura T."/>
        </authorList>
    </citation>
    <scope>NUCLEOTIDE SEQUENCE [LARGE SCALE GENOMIC DNA]</scope>
    <source>
        <strain evidence="12 13">NBRC 14916</strain>
    </source>
</reference>
<sequence>MAVRHQHGLIALSVMMVLAGGAAVVVHQSAAGEPQPEAAGTSSTAPAGTTIVPEAAAVTATTTAPAPKPSATRARAVGDAQAAIRRNGAVVRSAPGETYQPVDAVVDARGGRHVRFERTHRGLDVLGGDFVVHTGANGRFAGATVAQDHAVDVPATAKISRSRAITVAGQGAASRARQVVDAFAGKPALAWEVTAGGHVVIVDATTGTVRRDYDEVHTAESGTGHGLQVGDVPLGTTRRDDGSYALVDPDRGGISVRDALNEYYTLKPVKFAEFTDADNVWGDGTRTDRATAAVDVQYGLARTFDYLRETFGRAGIRNDGTGLTGYVHHSVDQANASWSDYCECVMFGDGSPAGRPFTSLDVVAHEMAHGLTSRTARLVYSGESGALNEASSDIFGTLVEFAANNPADAPDYLIGEQTGAAPLRRMDEPSRNGKSASCWTPAVKDLDVHRSSGIGGKFFYTLAAGSGVTQWGDSPPCGDATPVTGLGNDRAAQIWYRALTVYMVSNTNYAGARQATLLAAADLYGPDSTERRTVDAAWLAAGVDGSDAAYGTPELLPFADHTPSPRVGEPVRIQVGARDPQGQPVTFSATGLPPGVSIDAAGLITGTPGVRGEYPSDIIATDPDGNAARELMWWIVKGPPVVQAAPVAMNMQLGIGAFGNYRMTFADAPDDMVDTVKLAVTATGLPDGLDLSVSRPVSGVYTVGIAGIPTTAGAGTTVLTAVDADGERVTVSAPWRVLPAHAPAVPLGVRLTGSPGAPLLEWDKPRYTTGDVQVTGYVVRVTPGSTTTLAGTARSMPLTGLDPRKSYTAGIRATSAIGPGAEKTVTLTPAGLPLALSPATIGFGQATVLSGRVVRGGGTIAGAVLTVEQRPAGRTTWSRVTTVRTDAKGAWRATLKPAARTAYRVTYPGAAGVWPATSATTTVTVRYTVTVKANTTKTKIYGTAKPARSGVTITLQRKSGTKWVTVTRTRTTASGAYTFSRAFKRGTWTLRVVATGGALNASATSAALKLKVT</sequence>
<dbReference type="InterPro" id="IPR013856">
    <property type="entry name" value="Peptidase_M4_domain"/>
</dbReference>
<dbReference type="Proteomes" id="UP000624709">
    <property type="component" value="Unassembled WGS sequence"/>
</dbReference>
<dbReference type="Gene3D" id="3.10.170.10">
    <property type="match status" value="1"/>
</dbReference>
<dbReference type="Gene3D" id="1.10.390.10">
    <property type="entry name" value="Neutral Protease Domain 2"/>
    <property type="match status" value="1"/>
</dbReference>
<feature type="signal peptide" evidence="10">
    <location>
        <begin position="1"/>
        <end position="19"/>
    </location>
</feature>
<dbReference type="InterPro" id="IPR015919">
    <property type="entry name" value="Cadherin-like_sf"/>
</dbReference>
<comment type="similarity">
    <text evidence="1">Belongs to the peptidase M4 family.</text>
</comment>
<dbReference type="InterPro" id="IPR013783">
    <property type="entry name" value="Ig-like_fold"/>
</dbReference>
<accession>A0ABQ4BQ99</accession>
<dbReference type="SUPFAM" id="SSF49265">
    <property type="entry name" value="Fibronectin type III"/>
    <property type="match status" value="1"/>
</dbReference>
<keyword evidence="5" id="KW-0378">Hydrolase</keyword>
<evidence type="ECO:0000256" key="4">
    <source>
        <dbReference type="ARBA" id="ARBA00022729"/>
    </source>
</evidence>
<dbReference type="InterPro" id="IPR050728">
    <property type="entry name" value="Zinc_Metalloprotease_M4"/>
</dbReference>
<keyword evidence="13" id="KW-1185">Reference proteome</keyword>
<keyword evidence="9" id="KW-0624">Polysaccharide degradation</keyword>
<feature type="chain" id="PRO_5046814687" description="Fibronectin type-III domain-containing protein" evidence="10">
    <location>
        <begin position="20"/>
        <end position="1013"/>
    </location>
</feature>
<dbReference type="PANTHER" id="PTHR33794:SF1">
    <property type="entry name" value="BACILLOLYSIN"/>
    <property type="match status" value="1"/>
</dbReference>
<evidence type="ECO:0000256" key="5">
    <source>
        <dbReference type="ARBA" id="ARBA00022801"/>
    </source>
</evidence>
<evidence type="ECO:0000259" key="11">
    <source>
        <dbReference type="PROSITE" id="PS50853"/>
    </source>
</evidence>
<keyword evidence="2" id="KW-0645">Protease</keyword>
<proteinExistence type="inferred from homology"/>
<dbReference type="CDD" id="cd09597">
    <property type="entry name" value="M4_TLP"/>
    <property type="match status" value="1"/>
</dbReference>
<feature type="domain" description="Fibronectin type-III" evidence="11">
    <location>
        <begin position="742"/>
        <end position="831"/>
    </location>
</feature>
<gene>
    <name evidence="12" type="ORF">Apa02nite_089510</name>
</gene>
<dbReference type="PANTHER" id="PTHR33794">
    <property type="entry name" value="BACILLOLYSIN"/>
    <property type="match status" value="1"/>
</dbReference>
<dbReference type="Pfam" id="PF00041">
    <property type="entry name" value="fn3"/>
    <property type="match status" value="1"/>
</dbReference>
<evidence type="ECO:0000256" key="8">
    <source>
        <dbReference type="ARBA" id="ARBA00023295"/>
    </source>
</evidence>
<evidence type="ECO:0000313" key="13">
    <source>
        <dbReference type="Proteomes" id="UP000624709"/>
    </source>
</evidence>
<evidence type="ECO:0000256" key="7">
    <source>
        <dbReference type="ARBA" id="ARBA00023049"/>
    </source>
</evidence>
<dbReference type="InterPro" id="IPR011096">
    <property type="entry name" value="FTP_domain"/>
</dbReference>
<keyword evidence="7" id="KW-0482">Metalloprotease</keyword>
<dbReference type="Gene3D" id="3.10.450.490">
    <property type="match status" value="1"/>
</dbReference>
<keyword evidence="3" id="KW-0479">Metal-binding</keyword>
<dbReference type="Gene3D" id="2.60.40.10">
    <property type="entry name" value="Immunoglobulins"/>
    <property type="match status" value="3"/>
</dbReference>
<dbReference type="PROSITE" id="PS50853">
    <property type="entry name" value="FN3"/>
    <property type="match status" value="1"/>
</dbReference>
<keyword evidence="8" id="KW-0326">Glycosidase</keyword>
<dbReference type="Pfam" id="PF02868">
    <property type="entry name" value="Peptidase_M4_C"/>
    <property type="match status" value="1"/>
</dbReference>
<keyword evidence="4 10" id="KW-0732">Signal</keyword>
<evidence type="ECO:0000256" key="10">
    <source>
        <dbReference type="SAM" id="SignalP"/>
    </source>
</evidence>
<keyword evidence="9" id="KW-0119">Carbohydrate metabolism</keyword>
<keyword evidence="6" id="KW-0862">Zinc</keyword>
<protein>
    <recommendedName>
        <fullName evidence="11">Fibronectin type-III domain-containing protein</fullName>
    </recommendedName>
</protein>
<dbReference type="CDD" id="cd00063">
    <property type="entry name" value="FN3"/>
    <property type="match status" value="1"/>
</dbReference>
<evidence type="ECO:0000256" key="3">
    <source>
        <dbReference type="ARBA" id="ARBA00022723"/>
    </source>
</evidence>
<dbReference type="InterPro" id="IPR001570">
    <property type="entry name" value="Peptidase_M4_C_domain"/>
</dbReference>
<dbReference type="PRINTS" id="PR00730">
    <property type="entry name" value="THERMOLYSIN"/>
</dbReference>
<name>A0ABQ4BQ99_9ACTN</name>
<dbReference type="SUPFAM" id="SSF49313">
    <property type="entry name" value="Cadherin-like"/>
    <property type="match status" value="1"/>
</dbReference>
<evidence type="ECO:0000256" key="1">
    <source>
        <dbReference type="ARBA" id="ARBA00009388"/>
    </source>
</evidence>
<dbReference type="InterPro" id="IPR027268">
    <property type="entry name" value="Peptidase_M4/M1_CTD_sf"/>
</dbReference>
<evidence type="ECO:0000256" key="6">
    <source>
        <dbReference type="ARBA" id="ARBA00022833"/>
    </source>
</evidence>
<dbReference type="InterPro" id="IPR036116">
    <property type="entry name" value="FN3_sf"/>
</dbReference>
<dbReference type="InterPro" id="IPR003961">
    <property type="entry name" value="FN3_dom"/>
</dbReference>
<dbReference type="SUPFAM" id="SSF55486">
    <property type="entry name" value="Metalloproteases ('zincins'), catalytic domain"/>
    <property type="match status" value="1"/>
</dbReference>
<evidence type="ECO:0000256" key="2">
    <source>
        <dbReference type="ARBA" id="ARBA00022670"/>
    </source>
</evidence>